<reference evidence="3 4" key="1">
    <citation type="journal article" date="2016" name="Front. Microbiol.">
        <title>Fuerstia marisgermanicae gen. nov., sp. nov., an Unusual Member of the Phylum Planctomycetes from the German Wadden Sea.</title>
        <authorList>
            <person name="Kohn T."/>
            <person name="Heuer A."/>
            <person name="Jogler M."/>
            <person name="Vollmers J."/>
            <person name="Boedeker C."/>
            <person name="Bunk B."/>
            <person name="Rast P."/>
            <person name="Borchert D."/>
            <person name="Glockner I."/>
            <person name="Freese H.M."/>
            <person name="Klenk H.P."/>
            <person name="Overmann J."/>
            <person name="Kaster A.K."/>
            <person name="Rohde M."/>
            <person name="Wiegand S."/>
            <person name="Jogler C."/>
        </authorList>
    </citation>
    <scope>NUCLEOTIDE SEQUENCE [LARGE SCALE GENOMIC DNA]</scope>
    <source>
        <strain evidence="3 4">NH11</strain>
    </source>
</reference>
<protein>
    <submittedName>
        <fullName evidence="3">AhpC/TSA family protein</fullName>
    </submittedName>
</protein>
<dbReference type="GO" id="GO:0016491">
    <property type="term" value="F:oxidoreductase activity"/>
    <property type="evidence" value="ECO:0007669"/>
    <property type="project" value="InterPro"/>
</dbReference>
<feature type="transmembrane region" description="Helical" evidence="1">
    <location>
        <begin position="81"/>
        <end position="99"/>
    </location>
</feature>
<feature type="transmembrane region" description="Helical" evidence="1">
    <location>
        <begin position="50"/>
        <end position="69"/>
    </location>
</feature>
<dbReference type="InterPro" id="IPR000866">
    <property type="entry name" value="AhpC/TSA"/>
</dbReference>
<dbReference type="SUPFAM" id="SSF52833">
    <property type="entry name" value="Thioredoxin-like"/>
    <property type="match status" value="1"/>
</dbReference>
<organism evidence="3 4">
    <name type="scientific">Fuerstiella marisgermanici</name>
    <dbReference type="NCBI Taxonomy" id="1891926"/>
    <lineage>
        <taxon>Bacteria</taxon>
        <taxon>Pseudomonadati</taxon>
        <taxon>Planctomycetota</taxon>
        <taxon>Planctomycetia</taxon>
        <taxon>Planctomycetales</taxon>
        <taxon>Planctomycetaceae</taxon>
        <taxon>Fuerstiella</taxon>
    </lineage>
</organism>
<dbReference type="EMBL" id="CP017641">
    <property type="protein sequence ID" value="APZ92939.1"/>
    <property type="molecule type" value="Genomic_DNA"/>
</dbReference>
<dbReference type="GO" id="GO:0016209">
    <property type="term" value="F:antioxidant activity"/>
    <property type="evidence" value="ECO:0007669"/>
    <property type="project" value="InterPro"/>
</dbReference>
<keyword evidence="1" id="KW-0812">Transmembrane</keyword>
<dbReference type="AlphaFoldDB" id="A0A1P8WFU4"/>
<gene>
    <name evidence="3" type="ORF">Fuma_02551</name>
</gene>
<keyword evidence="4" id="KW-1185">Reference proteome</keyword>
<dbReference type="STRING" id="1891926.Fuma_02551"/>
<dbReference type="Pfam" id="PF00578">
    <property type="entry name" value="AhpC-TSA"/>
    <property type="match status" value="1"/>
</dbReference>
<feature type="domain" description="Alkyl hydroperoxide reductase subunit C/ Thiol specific antioxidant" evidence="2">
    <location>
        <begin position="159"/>
        <end position="243"/>
    </location>
</feature>
<dbReference type="Gene3D" id="3.40.30.10">
    <property type="entry name" value="Glutaredoxin"/>
    <property type="match status" value="1"/>
</dbReference>
<dbReference type="Proteomes" id="UP000187735">
    <property type="component" value="Chromosome"/>
</dbReference>
<accession>A0A1P8WFU4</accession>
<dbReference type="NCBIfam" id="NF040769">
    <property type="entry name" value="SelL_rel_redox"/>
    <property type="match status" value="1"/>
</dbReference>
<feature type="transmembrane region" description="Helical" evidence="1">
    <location>
        <begin position="111"/>
        <end position="130"/>
    </location>
</feature>
<dbReference type="RefSeq" id="WP_083732007.1">
    <property type="nucleotide sequence ID" value="NZ_CP017641.1"/>
</dbReference>
<dbReference type="OrthoDB" id="200319at2"/>
<keyword evidence="1" id="KW-0472">Membrane</keyword>
<proteinExistence type="predicted"/>
<dbReference type="InterPro" id="IPR036249">
    <property type="entry name" value="Thioredoxin-like_sf"/>
</dbReference>
<sequence length="323" mass="35693">MNTSYHPKQWMKYVLILAGFYNLAWGATAIMLPVHMLGWLGIQSETTAMKFWQCIGMIVGVYGVGYLIAARAPYQHWPMTLVGLLGKVLGPVGFAAAMADGSLPTSLGWTIVTNDLIWWIPFAMILWGAMRYCHATDSAYETPEADDPLKELRANTGERLDDLADAKPQLVVFLRHAGCTFCRQTLADVAAQRKEITAAGCGIVLVHLGGNDESDQQFFQKYGLNDVPRISDPQSRLYRQFGLDLGGFSQLFGLRVWFRGFVAGVLGGHGIGAVRGNSFQMPGVYLYHCRQILGGFRHEISSDRPDYAALARKIEVREPALAS</sequence>
<keyword evidence="1" id="KW-1133">Transmembrane helix</keyword>
<evidence type="ECO:0000313" key="4">
    <source>
        <dbReference type="Proteomes" id="UP000187735"/>
    </source>
</evidence>
<evidence type="ECO:0000256" key="1">
    <source>
        <dbReference type="SAM" id="Phobius"/>
    </source>
</evidence>
<evidence type="ECO:0000259" key="2">
    <source>
        <dbReference type="Pfam" id="PF00578"/>
    </source>
</evidence>
<evidence type="ECO:0000313" key="3">
    <source>
        <dbReference type="EMBL" id="APZ92939.1"/>
    </source>
</evidence>
<name>A0A1P8WFU4_9PLAN</name>
<dbReference type="KEGG" id="fmr:Fuma_02551"/>